<name>A0AAU8JIB5_9CYAN</name>
<evidence type="ECO:0000313" key="3">
    <source>
        <dbReference type="EMBL" id="XCM38561.1"/>
    </source>
</evidence>
<dbReference type="SUPFAM" id="SSF51126">
    <property type="entry name" value="Pectin lyase-like"/>
    <property type="match status" value="3"/>
</dbReference>
<protein>
    <submittedName>
        <fullName evidence="3">S-layer family protein</fullName>
    </submittedName>
</protein>
<feature type="region of interest" description="Disordered" evidence="1">
    <location>
        <begin position="548"/>
        <end position="570"/>
    </location>
</feature>
<gene>
    <name evidence="3" type="ORF">ABWT76_001417</name>
</gene>
<feature type="compositionally biased region" description="Low complexity" evidence="1">
    <location>
        <begin position="550"/>
        <end position="562"/>
    </location>
</feature>
<evidence type="ECO:0000259" key="2">
    <source>
        <dbReference type="SMART" id="SM00912"/>
    </source>
</evidence>
<dbReference type="RefSeq" id="WP_354635853.1">
    <property type="nucleotide sequence ID" value="NZ_CP159837.1"/>
</dbReference>
<evidence type="ECO:0000256" key="1">
    <source>
        <dbReference type="SAM" id="MobiDB-lite"/>
    </source>
</evidence>
<reference evidence="3" key="1">
    <citation type="submission" date="2024-07" db="EMBL/GenBank/DDBJ databases">
        <authorList>
            <person name="Kim Y.J."/>
            <person name="Jeong J.Y."/>
        </authorList>
    </citation>
    <scope>NUCLEOTIDE SEQUENCE</scope>
    <source>
        <strain evidence="3">GIHE-MW2</strain>
    </source>
</reference>
<dbReference type="NCBIfam" id="TIGR01901">
    <property type="entry name" value="adhes_NPXG"/>
    <property type="match status" value="1"/>
</dbReference>
<dbReference type="InterPro" id="IPR012334">
    <property type="entry name" value="Pectin_lyas_fold"/>
</dbReference>
<dbReference type="InterPro" id="IPR008638">
    <property type="entry name" value="FhaB/CdiA-like_TPS"/>
</dbReference>
<sequence length="868" mass="88453">MSLFSPLQSSTRERLQWSLGTLVSSLASSLSLWLVPIPQISAQVIPDGSLPNNSIVTPDGNTTVITGGTTTGSYLFHSFEQFSLSTGNTAFFNNGLTISNIITRVTGGSISNIDGIIRANGTANLFLLNPNGIVFGPNASLNIGGSFLGTTASRITFADGSEFSATDPNAPPLLTVNVPIGLQFDSSAGSIQVQGPGHGVIPDPETRQPNRDARPAGLQVNPGKTLAFLGGDVSVTGGNITAEAGRVEVWSVSNGELSVNIDGSNLQVNHQTGTEFKDINFTQAASIDTSGNRSGEIQMQGRQIRFADGSLILALNLGNQDGGNIAIRGTESVELTGISPENFVPSSFLAEVMPEATGSGSNLSIETGRLVATDGGQVSTLTVGFGNAGDLTIKAKSVEVIGGSEFTGPSGFVSSSDGQGNGGNLIIETDSLLVAYGAQIASNTFGSGDSGDVTVIANDFVEIIGESVQGTSALSAAASSGKGAASSGKGNGGNLTIHTNSLRVADGGQIAASTAGQGNAGNLTIDAQEIELVGRGYLSRSGLFASAILPESPDSSPDSENPIQGGNGGDIEITTDKLTVRDGAIISVSNFPSSLLLNALPGTGAAGNIMINAGSRVLLDNDGLITADTQQGNNANIIVNARDIQLRQASKITTNSTQLANGGNITLTMDNLVGLENSDITANAEVLDGGKVIINAEALFGIAFRQELTLDSDITATGGSEGVAGTVEINTPDVDPAAGLISLSGSVIDVTALVGKDLCSPEILANSSFTITGRGGIPPTPMELFGFEPIALEWARPNGTLSSQSGLSYWSSSLPVNASRRTGGNSQPISPILEAQGWTEKADGTIVLTAQSSTVTPNVSGFTHPGCR</sequence>
<dbReference type="SMART" id="SM00912">
    <property type="entry name" value="Haemagg_act"/>
    <property type="match status" value="1"/>
</dbReference>
<proteinExistence type="predicted"/>
<dbReference type="InterPro" id="IPR011050">
    <property type="entry name" value="Pectin_lyase_fold/virulence"/>
</dbReference>
<dbReference type="EMBL" id="CP159837">
    <property type="protein sequence ID" value="XCM38561.1"/>
    <property type="molecule type" value="Genomic_DNA"/>
</dbReference>
<organism evidence="3">
    <name type="scientific">Planktothricoides raciborskii GIHE-MW2</name>
    <dbReference type="NCBI Taxonomy" id="2792601"/>
    <lineage>
        <taxon>Bacteria</taxon>
        <taxon>Bacillati</taxon>
        <taxon>Cyanobacteriota</taxon>
        <taxon>Cyanophyceae</taxon>
        <taxon>Oscillatoriophycideae</taxon>
        <taxon>Oscillatoriales</taxon>
        <taxon>Oscillatoriaceae</taxon>
        <taxon>Planktothricoides</taxon>
    </lineage>
</organism>
<dbReference type="AlphaFoldDB" id="A0AAU8JIB5"/>
<dbReference type="Gene3D" id="2.160.20.10">
    <property type="entry name" value="Single-stranded right-handed beta-helix, Pectin lyase-like"/>
    <property type="match status" value="3"/>
</dbReference>
<dbReference type="Pfam" id="PF05860">
    <property type="entry name" value="TPS"/>
    <property type="match status" value="1"/>
</dbReference>
<feature type="domain" description="Filamentous haemagglutinin FhaB/tRNA nuclease CdiA-like TPS" evidence="2">
    <location>
        <begin position="47"/>
        <end position="158"/>
    </location>
</feature>
<accession>A0AAU8JIB5</accession>